<organism evidence="1 2">
    <name type="scientific">Sporothrix curviconia</name>
    <dbReference type="NCBI Taxonomy" id="1260050"/>
    <lineage>
        <taxon>Eukaryota</taxon>
        <taxon>Fungi</taxon>
        <taxon>Dikarya</taxon>
        <taxon>Ascomycota</taxon>
        <taxon>Pezizomycotina</taxon>
        <taxon>Sordariomycetes</taxon>
        <taxon>Sordariomycetidae</taxon>
        <taxon>Ophiostomatales</taxon>
        <taxon>Ophiostomataceae</taxon>
        <taxon>Sporothrix</taxon>
    </lineage>
</organism>
<comment type="caution">
    <text evidence="1">The sequence shown here is derived from an EMBL/GenBank/DDBJ whole genome shotgun (WGS) entry which is preliminary data.</text>
</comment>
<dbReference type="EMBL" id="CAWUHB010000003">
    <property type="protein sequence ID" value="CAK7210232.1"/>
    <property type="molecule type" value="Genomic_DNA"/>
</dbReference>
<gene>
    <name evidence="1" type="ORF">SCUCBS95973_000709</name>
</gene>
<accession>A0ABP0ASI2</accession>
<proteinExistence type="predicted"/>
<keyword evidence="2" id="KW-1185">Reference proteome</keyword>
<sequence>METSAAARFAGNQRLIVLLAKEIKSPYLLGALRRVNSLFRASVTHILFSRIHINGTRAHRVNSLVDSPLLQHVETLSVGSCQSRLDALNHNLRAVLLPRLPQVTAFWWLTRGLEKKTLHALCELCPKLTSLRVVTDPDEWYKLKGHWFYTEDDLAVQMPRFAGLDDLALYRLQGSFLEASELATLLRNNAPTLRSLLLSTLDAVTQDCLACRMARRSGHVKFVLSLDDVALLYQLPANDDPPREPLPRLALRHLTIGPGVTLPSHWAAGKLLDRLVLEELRLANCKQKLSTEYPYGYDLAVFDDTACPRLRAYSVGVMDTEVCGFLARREPAWTRQLAVVSAMQRGWSPLVQQLSDRFVRRQWRMLVVDLTRVCTDDDDDDEDGDVRRHVISLLAPLVRADEGSTAMQGMQLVVRKTQWRLLRLESVLAALASLAGLQQMVLDFTWVPMDGRYIPRFDPEGVALLLAQRITRLQYIRISSSSWRV</sequence>
<evidence type="ECO:0008006" key="3">
    <source>
        <dbReference type="Google" id="ProtNLM"/>
    </source>
</evidence>
<evidence type="ECO:0000313" key="2">
    <source>
        <dbReference type="Proteomes" id="UP001642405"/>
    </source>
</evidence>
<protein>
    <recommendedName>
        <fullName evidence="3">F-box domain-containing protein</fullName>
    </recommendedName>
</protein>
<dbReference type="Proteomes" id="UP001642405">
    <property type="component" value="Unassembled WGS sequence"/>
</dbReference>
<reference evidence="1 2" key="1">
    <citation type="submission" date="2024-01" db="EMBL/GenBank/DDBJ databases">
        <authorList>
            <person name="Allen C."/>
            <person name="Tagirdzhanova G."/>
        </authorList>
    </citation>
    <scope>NUCLEOTIDE SEQUENCE [LARGE SCALE GENOMIC DNA]</scope>
</reference>
<evidence type="ECO:0000313" key="1">
    <source>
        <dbReference type="EMBL" id="CAK7210232.1"/>
    </source>
</evidence>
<name>A0ABP0ASI2_9PEZI</name>